<dbReference type="Proteomes" id="UP000056905">
    <property type="component" value="Chromosome"/>
</dbReference>
<dbReference type="EC" id="3.5.2.6" evidence="3 6"/>
<dbReference type="RefSeq" id="WP_062145173.1">
    <property type="nucleotide sequence ID" value="NZ_CP013002.1"/>
</dbReference>
<evidence type="ECO:0000256" key="2">
    <source>
        <dbReference type="ARBA" id="ARBA00009009"/>
    </source>
</evidence>
<comment type="similarity">
    <text evidence="2 6">Belongs to the class-A beta-lactamase family.</text>
</comment>
<keyword evidence="5 6" id="KW-0046">Antibiotic resistance</keyword>
<dbReference type="InterPro" id="IPR023650">
    <property type="entry name" value="Beta-lactam_class-A_AS"/>
</dbReference>
<sequence>MHRRAFLLSAAAVTSGCTEKAPMLGQLEPVFDAKALTQSLQAVADRAAPGQLGVAVCDIQTGQTVTFNGDRRFPLQSVFKAPLGAAVLSGVDRGEIRLDEVITIRDIDLSPPFSPIAESWPGRTDYSVAELLEAASGASDNTAADVLLNRIGGPGALTAWLTQKAIPDFRIDRYERQLQPDIAGMASFRAAWRGQAFKPVMLAVPEATRRRAMADYLTDPRDTATPLAAVRFLAALQAGHLISRASTERLLAIMTATRTGQGRLKAALPEGASLAHKTGGARTDLGLTPASNDIGLYRLKDGRQFAVAVFLSGSTAPEDARDAAIAEVGRTVLKAAGA</sequence>
<dbReference type="GO" id="GO:0030655">
    <property type="term" value="P:beta-lactam antibiotic catabolic process"/>
    <property type="evidence" value="ECO:0007669"/>
    <property type="project" value="InterPro"/>
</dbReference>
<dbReference type="KEGG" id="chq:AQ619_05220"/>
<protein>
    <recommendedName>
        <fullName evidence="3 6">Beta-lactamase</fullName>
        <ecNumber evidence="3 6">3.5.2.6</ecNumber>
    </recommendedName>
</protein>
<proteinExistence type="inferred from homology"/>
<gene>
    <name evidence="8" type="ORF">AQ619_05220</name>
</gene>
<keyword evidence="9" id="KW-1185">Reference proteome</keyword>
<evidence type="ECO:0000313" key="9">
    <source>
        <dbReference type="Proteomes" id="UP000056905"/>
    </source>
</evidence>
<dbReference type="AlphaFoldDB" id="A0A0N7JH99"/>
<evidence type="ECO:0000256" key="5">
    <source>
        <dbReference type="ARBA" id="ARBA00023251"/>
    </source>
</evidence>
<organism evidence="8 9">
    <name type="scientific">Caulobacter henricii</name>
    <dbReference type="NCBI Taxonomy" id="69395"/>
    <lineage>
        <taxon>Bacteria</taxon>
        <taxon>Pseudomonadati</taxon>
        <taxon>Pseudomonadota</taxon>
        <taxon>Alphaproteobacteria</taxon>
        <taxon>Caulobacterales</taxon>
        <taxon>Caulobacteraceae</taxon>
        <taxon>Caulobacter</taxon>
    </lineage>
</organism>
<dbReference type="PANTHER" id="PTHR35333:SF3">
    <property type="entry name" value="BETA-LACTAMASE-TYPE TRANSPEPTIDASE FOLD CONTAINING PROTEIN"/>
    <property type="match status" value="1"/>
</dbReference>
<dbReference type="InterPro" id="IPR012338">
    <property type="entry name" value="Beta-lactam/transpept-like"/>
</dbReference>
<keyword evidence="4 6" id="KW-0378">Hydrolase</keyword>
<dbReference type="PANTHER" id="PTHR35333">
    <property type="entry name" value="BETA-LACTAMASE"/>
    <property type="match status" value="1"/>
</dbReference>
<feature type="domain" description="Beta-lactamase class A catalytic" evidence="7">
    <location>
        <begin position="53"/>
        <end position="310"/>
    </location>
</feature>
<dbReference type="InterPro" id="IPR045155">
    <property type="entry name" value="Beta-lactam_cat"/>
</dbReference>
<reference evidence="8 9" key="1">
    <citation type="submission" date="2015-10" db="EMBL/GenBank/DDBJ databases">
        <title>Conservation of the essential genome among Caulobacter and Brevundimonas species.</title>
        <authorList>
            <person name="Scott D."/>
            <person name="Ely B."/>
        </authorList>
    </citation>
    <scope>NUCLEOTIDE SEQUENCE [LARGE SCALE GENOMIC DNA]</scope>
    <source>
        <strain evidence="8 9">CB4</strain>
    </source>
</reference>
<dbReference type="EMBL" id="CP013002">
    <property type="protein sequence ID" value="ALL12802.1"/>
    <property type="molecule type" value="Genomic_DNA"/>
</dbReference>
<dbReference type="SUPFAM" id="SSF56601">
    <property type="entry name" value="beta-lactamase/transpeptidase-like"/>
    <property type="match status" value="1"/>
</dbReference>
<dbReference type="OrthoDB" id="9784149at2"/>
<dbReference type="PROSITE" id="PS00146">
    <property type="entry name" value="BETA_LACTAMASE_A"/>
    <property type="match status" value="1"/>
</dbReference>
<dbReference type="STRING" id="69395.AQ619_05220"/>
<dbReference type="PROSITE" id="PS51257">
    <property type="entry name" value="PROKAR_LIPOPROTEIN"/>
    <property type="match status" value="1"/>
</dbReference>
<dbReference type="Pfam" id="PF13354">
    <property type="entry name" value="Beta-lactamase2"/>
    <property type="match status" value="1"/>
</dbReference>
<dbReference type="PRINTS" id="PR00118">
    <property type="entry name" value="BLACTAMASEA"/>
</dbReference>
<evidence type="ECO:0000313" key="8">
    <source>
        <dbReference type="EMBL" id="ALL12802.1"/>
    </source>
</evidence>
<evidence type="ECO:0000256" key="3">
    <source>
        <dbReference type="ARBA" id="ARBA00012865"/>
    </source>
</evidence>
<evidence type="ECO:0000256" key="4">
    <source>
        <dbReference type="ARBA" id="ARBA00022801"/>
    </source>
</evidence>
<comment type="catalytic activity">
    <reaction evidence="1 6">
        <text>a beta-lactam + H2O = a substituted beta-amino acid</text>
        <dbReference type="Rhea" id="RHEA:20401"/>
        <dbReference type="ChEBI" id="CHEBI:15377"/>
        <dbReference type="ChEBI" id="CHEBI:35627"/>
        <dbReference type="ChEBI" id="CHEBI:140347"/>
        <dbReference type="EC" id="3.5.2.6"/>
    </reaction>
</comment>
<evidence type="ECO:0000259" key="7">
    <source>
        <dbReference type="Pfam" id="PF13354"/>
    </source>
</evidence>
<name>A0A0N7JH99_9CAUL</name>
<dbReference type="NCBIfam" id="NF033103">
    <property type="entry name" value="bla_class_A"/>
    <property type="match status" value="1"/>
</dbReference>
<dbReference type="GO" id="GO:0046677">
    <property type="term" value="P:response to antibiotic"/>
    <property type="evidence" value="ECO:0007669"/>
    <property type="project" value="UniProtKB-UniRule"/>
</dbReference>
<dbReference type="InterPro" id="IPR000871">
    <property type="entry name" value="Beta-lactam_class-A"/>
</dbReference>
<dbReference type="GO" id="GO:0008800">
    <property type="term" value="F:beta-lactamase activity"/>
    <property type="evidence" value="ECO:0007669"/>
    <property type="project" value="UniProtKB-UniRule"/>
</dbReference>
<evidence type="ECO:0000256" key="1">
    <source>
        <dbReference type="ARBA" id="ARBA00001526"/>
    </source>
</evidence>
<dbReference type="Gene3D" id="3.40.710.10">
    <property type="entry name" value="DD-peptidase/beta-lactamase superfamily"/>
    <property type="match status" value="1"/>
</dbReference>
<accession>A0A0N7JH99</accession>
<evidence type="ECO:0000256" key="6">
    <source>
        <dbReference type="RuleBase" id="RU361140"/>
    </source>
</evidence>